<reference evidence="3" key="2">
    <citation type="journal article" date="2013" name="Mar. Genomics">
        <title>Expression of sulfatases in Rhodopirellula baltica and the diversity of sulfatases in the genus Rhodopirellula.</title>
        <authorList>
            <person name="Wegner C.E."/>
            <person name="Richter-Heitmann T."/>
            <person name="Klindworth A."/>
            <person name="Klockow C."/>
            <person name="Richter M."/>
            <person name="Achstetter T."/>
            <person name="Glockner F.O."/>
            <person name="Harder J."/>
        </authorList>
    </citation>
    <scope>NUCLEOTIDE SEQUENCE [LARGE SCALE GENOMIC DNA]</scope>
    <source>
        <strain evidence="3">6C</strain>
    </source>
</reference>
<dbReference type="InterPro" id="IPR019963">
    <property type="entry name" value="FL_hydrolase_MqnB"/>
</dbReference>
<evidence type="ECO:0000256" key="1">
    <source>
        <dbReference type="NCBIfam" id="TIGR03664"/>
    </source>
</evidence>
<dbReference type="EC" id="3.2.2.26" evidence="1"/>
<dbReference type="InterPro" id="IPR000845">
    <property type="entry name" value="Nucleoside_phosphorylase_d"/>
</dbReference>
<dbReference type="GO" id="GO:0008930">
    <property type="term" value="F:methylthioadenosine nucleosidase activity"/>
    <property type="evidence" value="ECO:0007669"/>
    <property type="project" value="TreeGrafter"/>
</dbReference>
<dbReference type="NCBIfam" id="TIGR03664">
    <property type="entry name" value="fut_nucase"/>
    <property type="match status" value="1"/>
</dbReference>
<dbReference type="CDD" id="cd17766">
    <property type="entry name" value="futalosine_nucleosidase_MqnB"/>
    <property type="match status" value="1"/>
</dbReference>
<keyword evidence="4" id="KW-1185">Reference proteome</keyword>
<protein>
    <recommendedName>
        <fullName evidence="1">Futalosine hydrolase</fullName>
        <ecNumber evidence="1">3.2.2.26</ecNumber>
    </recommendedName>
</protein>
<sequence length="232" mass="24364">MADANKTLLLIPTAGERSELWNHLSLHAASMKHWHCELCGFGLVASAAATMRAIQTHQPARVILAGIAGGLSDAASVGSAHWFDQAICDGIGVGEGDQFASAESLGWQQWPILGSPGTDETSAPAVGDKIQLARPGNVPADESVTNTLISVCAASSDDVMASRRGSLAGTMDRDAVVAEDMEAFGVAMACQMTSMPCMVVRGISNVAGDRDHSRWQITAALRSVADRLMEWS</sequence>
<dbReference type="InterPro" id="IPR035994">
    <property type="entry name" value="Nucleoside_phosphorylase_sf"/>
</dbReference>
<feature type="domain" description="Nucleoside phosphorylase" evidence="2">
    <location>
        <begin position="38"/>
        <end position="226"/>
    </location>
</feature>
<dbReference type="PANTHER" id="PTHR46832:SF2">
    <property type="entry name" value="FUTALOSINE HYDROLASE"/>
    <property type="match status" value="1"/>
</dbReference>
<dbReference type="GO" id="GO:0009116">
    <property type="term" value="P:nucleoside metabolic process"/>
    <property type="evidence" value="ECO:0007669"/>
    <property type="project" value="InterPro"/>
</dbReference>
<comment type="caution">
    <text evidence="3">The sequence shown here is derived from an EMBL/GenBank/DDBJ whole genome shotgun (WGS) entry which is preliminary data.</text>
</comment>
<accession>M2A5S3</accession>
<evidence type="ECO:0000313" key="4">
    <source>
        <dbReference type="Proteomes" id="UP000011529"/>
    </source>
</evidence>
<dbReference type="PANTHER" id="PTHR46832">
    <property type="entry name" value="5'-METHYLTHIOADENOSINE/S-ADENOSYLHOMOCYSTEINE NUCLEOSIDASE"/>
    <property type="match status" value="1"/>
</dbReference>
<proteinExistence type="predicted"/>
<dbReference type="GO" id="GO:0019284">
    <property type="term" value="P:L-methionine salvage from S-adenosylmethionine"/>
    <property type="evidence" value="ECO:0007669"/>
    <property type="project" value="TreeGrafter"/>
</dbReference>
<dbReference type="Proteomes" id="UP000011529">
    <property type="component" value="Unassembled WGS sequence"/>
</dbReference>
<name>M2A5S3_9BACT</name>
<dbReference type="EMBL" id="ANMO01000165">
    <property type="protein sequence ID" value="EMB15701.1"/>
    <property type="molecule type" value="Genomic_DNA"/>
</dbReference>
<evidence type="ECO:0000313" key="3">
    <source>
        <dbReference type="EMBL" id="EMB15701.1"/>
    </source>
</evidence>
<dbReference type="GO" id="GO:0005829">
    <property type="term" value="C:cytosol"/>
    <property type="evidence" value="ECO:0007669"/>
    <property type="project" value="TreeGrafter"/>
</dbReference>
<dbReference type="GO" id="GO:0008782">
    <property type="term" value="F:adenosylhomocysteine nucleosidase activity"/>
    <property type="evidence" value="ECO:0007669"/>
    <property type="project" value="TreeGrafter"/>
</dbReference>
<dbReference type="SUPFAM" id="SSF53167">
    <property type="entry name" value="Purine and uridine phosphorylases"/>
    <property type="match status" value="1"/>
</dbReference>
<dbReference type="GO" id="GO:0009234">
    <property type="term" value="P:menaquinone biosynthetic process"/>
    <property type="evidence" value="ECO:0007669"/>
    <property type="project" value="UniProtKB-UniRule"/>
</dbReference>
<dbReference type="Pfam" id="PF01048">
    <property type="entry name" value="PNP_UDP_1"/>
    <property type="match status" value="1"/>
</dbReference>
<organism evidence="3 4">
    <name type="scientific">Rhodopirellula europaea 6C</name>
    <dbReference type="NCBI Taxonomy" id="1263867"/>
    <lineage>
        <taxon>Bacteria</taxon>
        <taxon>Pseudomonadati</taxon>
        <taxon>Planctomycetota</taxon>
        <taxon>Planctomycetia</taxon>
        <taxon>Pirellulales</taxon>
        <taxon>Pirellulaceae</taxon>
        <taxon>Rhodopirellula</taxon>
    </lineage>
</organism>
<dbReference type="AlphaFoldDB" id="M2A5S3"/>
<reference evidence="3" key="1">
    <citation type="submission" date="2012-11" db="EMBL/GenBank/DDBJ databases">
        <title>Permanent draft genomes of Rhodopirellula europaea strain SH398 and 6C.</title>
        <authorList>
            <person name="Richter M."/>
            <person name="Richter-Heitmann T."/>
            <person name="Frank C."/>
            <person name="Harder J."/>
            <person name="Glockner F.O."/>
        </authorList>
    </citation>
    <scope>NUCLEOTIDE SEQUENCE</scope>
    <source>
        <strain evidence="3">6C</strain>
    </source>
</reference>
<dbReference type="PATRIC" id="fig|1263867.3.peg.3821"/>
<gene>
    <name evidence="3" type="ORF">RE6C_03571</name>
</gene>
<evidence type="ECO:0000259" key="2">
    <source>
        <dbReference type="Pfam" id="PF01048"/>
    </source>
</evidence>
<dbReference type="Gene3D" id="3.40.50.1580">
    <property type="entry name" value="Nucleoside phosphorylase domain"/>
    <property type="match status" value="1"/>
</dbReference>
<dbReference type="RefSeq" id="WP_008658445.1">
    <property type="nucleotide sequence ID" value="NZ_ANMO01000165.1"/>
</dbReference>